<protein>
    <submittedName>
        <fullName evidence="1">Uncharacterized protein</fullName>
    </submittedName>
</protein>
<name>A0ACB9BDM1_ARCLA</name>
<reference evidence="1 2" key="2">
    <citation type="journal article" date="2022" name="Mol. Ecol. Resour.">
        <title>The genomes of chicory, endive, great burdock and yacon provide insights into Asteraceae paleo-polyploidization history and plant inulin production.</title>
        <authorList>
            <person name="Fan W."/>
            <person name="Wang S."/>
            <person name="Wang H."/>
            <person name="Wang A."/>
            <person name="Jiang F."/>
            <person name="Liu H."/>
            <person name="Zhao H."/>
            <person name="Xu D."/>
            <person name="Zhang Y."/>
        </authorList>
    </citation>
    <scope>NUCLEOTIDE SEQUENCE [LARGE SCALE GENOMIC DNA]</scope>
    <source>
        <strain evidence="2">cv. Niubang</strain>
    </source>
</reference>
<dbReference type="Proteomes" id="UP001055879">
    <property type="component" value="Linkage Group LG06"/>
</dbReference>
<keyword evidence="2" id="KW-1185">Reference proteome</keyword>
<dbReference type="EMBL" id="CM042052">
    <property type="protein sequence ID" value="KAI3719881.1"/>
    <property type="molecule type" value="Genomic_DNA"/>
</dbReference>
<evidence type="ECO:0000313" key="1">
    <source>
        <dbReference type="EMBL" id="KAI3719881.1"/>
    </source>
</evidence>
<proteinExistence type="predicted"/>
<organism evidence="1 2">
    <name type="scientific">Arctium lappa</name>
    <name type="common">Greater burdock</name>
    <name type="synonym">Lappa major</name>
    <dbReference type="NCBI Taxonomy" id="4217"/>
    <lineage>
        <taxon>Eukaryota</taxon>
        <taxon>Viridiplantae</taxon>
        <taxon>Streptophyta</taxon>
        <taxon>Embryophyta</taxon>
        <taxon>Tracheophyta</taxon>
        <taxon>Spermatophyta</taxon>
        <taxon>Magnoliopsida</taxon>
        <taxon>eudicotyledons</taxon>
        <taxon>Gunneridae</taxon>
        <taxon>Pentapetalae</taxon>
        <taxon>asterids</taxon>
        <taxon>campanulids</taxon>
        <taxon>Asterales</taxon>
        <taxon>Asteraceae</taxon>
        <taxon>Carduoideae</taxon>
        <taxon>Cardueae</taxon>
        <taxon>Arctiinae</taxon>
        <taxon>Arctium</taxon>
    </lineage>
</organism>
<sequence length="190" mass="21798">MGRYDMDEYNEYEDEGEYQEEDVGEDEEEEDHPPTQEELEYLHLRQKLKESIRKKMKKDLSSGLANLKEKKNKMPYDNFGSFFGPSQPVIAQRVIQESKSLLENPHLAARVSKAKNVQNKGGASTPVVSKPQKLEQHREVINLAKPKAKIQMLRDTRDYSFLLSEDVDLPAPTKNPPKSLPAPKPELFLC</sequence>
<reference evidence="2" key="1">
    <citation type="journal article" date="2022" name="Mol. Ecol. Resour.">
        <title>The genomes of chicory, endive, great burdock and yacon provide insights into Asteraceae palaeo-polyploidization history and plant inulin production.</title>
        <authorList>
            <person name="Fan W."/>
            <person name="Wang S."/>
            <person name="Wang H."/>
            <person name="Wang A."/>
            <person name="Jiang F."/>
            <person name="Liu H."/>
            <person name="Zhao H."/>
            <person name="Xu D."/>
            <person name="Zhang Y."/>
        </authorList>
    </citation>
    <scope>NUCLEOTIDE SEQUENCE [LARGE SCALE GENOMIC DNA]</scope>
    <source>
        <strain evidence="2">cv. Niubang</strain>
    </source>
</reference>
<accession>A0ACB9BDM1</accession>
<comment type="caution">
    <text evidence="1">The sequence shown here is derived from an EMBL/GenBank/DDBJ whole genome shotgun (WGS) entry which is preliminary data.</text>
</comment>
<evidence type="ECO:0000313" key="2">
    <source>
        <dbReference type="Proteomes" id="UP001055879"/>
    </source>
</evidence>
<gene>
    <name evidence="1" type="ORF">L6452_20786</name>
</gene>